<name>A0A0F9G806_9ZZZZ</name>
<proteinExistence type="predicted"/>
<feature type="transmembrane region" description="Helical" evidence="1">
    <location>
        <begin position="160"/>
        <end position="180"/>
    </location>
</feature>
<evidence type="ECO:0000313" key="2">
    <source>
        <dbReference type="EMBL" id="KKL65635.1"/>
    </source>
</evidence>
<organism evidence="2">
    <name type="scientific">marine sediment metagenome</name>
    <dbReference type="NCBI Taxonomy" id="412755"/>
    <lineage>
        <taxon>unclassified sequences</taxon>
        <taxon>metagenomes</taxon>
        <taxon>ecological metagenomes</taxon>
    </lineage>
</organism>
<keyword evidence="1" id="KW-1133">Transmembrane helix</keyword>
<keyword evidence="1" id="KW-0812">Transmembrane</keyword>
<gene>
    <name evidence="2" type="ORF">LCGC14_2153020</name>
</gene>
<feature type="non-terminal residue" evidence="2">
    <location>
        <position position="221"/>
    </location>
</feature>
<feature type="transmembrane region" description="Helical" evidence="1">
    <location>
        <begin position="20"/>
        <end position="38"/>
    </location>
</feature>
<feature type="transmembrane region" description="Helical" evidence="1">
    <location>
        <begin position="115"/>
        <end position="140"/>
    </location>
</feature>
<keyword evidence="1" id="KW-0472">Membrane</keyword>
<protein>
    <submittedName>
        <fullName evidence="2">Uncharacterized protein</fullName>
    </submittedName>
</protein>
<accession>A0A0F9G806</accession>
<evidence type="ECO:0000256" key="1">
    <source>
        <dbReference type="SAM" id="Phobius"/>
    </source>
</evidence>
<dbReference type="EMBL" id="LAZR01027470">
    <property type="protein sequence ID" value="KKL65635.1"/>
    <property type="molecule type" value="Genomic_DNA"/>
</dbReference>
<sequence length="221" mass="24114">MIIRRKNSQYNNRVKLINRYFLVIIIVPVILLPVTAHSQEISSAKDNTRVINKEAIAYPVSGRLRFSFQNVRIANNEIMGLYSFHYDLINVWLLLPGLFFSIGGYGAVTGERGGFFVGGYGAGYNFMILDIFSLEAGLFFGGGGGGGAPQGSGLMLQQYIAFQIYILGVGLQIIGSNIDLPEFPNKFCRFLHSSSVLISILKGTNSTTSVAKPCLTSQALA</sequence>
<comment type="caution">
    <text evidence="2">The sequence shown here is derived from an EMBL/GenBank/DDBJ whole genome shotgun (WGS) entry which is preliminary data.</text>
</comment>
<dbReference type="AlphaFoldDB" id="A0A0F9G806"/>
<feature type="transmembrane region" description="Helical" evidence="1">
    <location>
        <begin position="89"/>
        <end position="108"/>
    </location>
</feature>
<reference evidence="2" key="1">
    <citation type="journal article" date="2015" name="Nature">
        <title>Complex archaea that bridge the gap between prokaryotes and eukaryotes.</title>
        <authorList>
            <person name="Spang A."/>
            <person name="Saw J.H."/>
            <person name="Jorgensen S.L."/>
            <person name="Zaremba-Niedzwiedzka K."/>
            <person name="Martijn J."/>
            <person name="Lind A.E."/>
            <person name="van Eijk R."/>
            <person name="Schleper C."/>
            <person name="Guy L."/>
            <person name="Ettema T.J."/>
        </authorList>
    </citation>
    <scope>NUCLEOTIDE SEQUENCE</scope>
</reference>